<comment type="caution">
    <text evidence="1">The sequence shown here is derived from an EMBL/GenBank/DDBJ whole genome shotgun (WGS) entry which is preliminary data.</text>
</comment>
<organism evidence="1 2">
    <name type="scientific">Lactococcus lactis</name>
    <dbReference type="NCBI Taxonomy" id="1358"/>
    <lineage>
        <taxon>Bacteria</taxon>
        <taxon>Bacillati</taxon>
        <taxon>Bacillota</taxon>
        <taxon>Bacilli</taxon>
        <taxon>Lactobacillales</taxon>
        <taxon>Streptococcaceae</taxon>
        <taxon>Lactococcus</taxon>
    </lineage>
</organism>
<dbReference type="RefSeq" id="WP_278228276.1">
    <property type="nucleotide sequence ID" value="NZ_JAOWLV010000002.1"/>
</dbReference>
<reference evidence="1" key="1">
    <citation type="submission" date="2022-10" db="EMBL/GenBank/DDBJ databases">
        <authorList>
            <person name="Turner M.S."/>
            <person name="Huang W."/>
        </authorList>
    </citation>
    <scope>NUCLEOTIDE SEQUENCE</scope>
    <source>
        <strain evidence="1">54</strain>
    </source>
</reference>
<name>A0AAP3Z0E6_9LACT</name>
<dbReference type="AlphaFoldDB" id="A0AAP3Z0E6"/>
<evidence type="ECO:0000313" key="2">
    <source>
        <dbReference type="Proteomes" id="UP001152598"/>
    </source>
</evidence>
<dbReference type="EMBL" id="JAOWLV010000002">
    <property type="protein sequence ID" value="MDG4976071.1"/>
    <property type="molecule type" value="Genomic_DNA"/>
</dbReference>
<dbReference type="Proteomes" id="UP001152598">
    <property type="component" value="Unassembled WGS sequence"/>
</dbReference>
<proteinExistence type="predicted"/>
<protein>
    <submittedName>
        <fullName evidence="1">Uncharacterized protein</fullName>
    </submittedName>
</protein>
<accession>A0AAP3Z0E6</accession>
<sequence length="127" mass="15040">MKFEIDTDSIDTNADLNAILIQIKESVKEVVEIKNPNTIFNKVKIRAYEFEAINSHLGKVEFTPYSINMRASRMHDEIRPIVLMTYGYQSNNQIKPRQYKDVCQTYLELKQVILENYKNQLEKEFNF</sequence>
<gene>
    <name evidence="1" type="ORF">OGZ50_04900</name>
</gene>
<reference evidence="1" key="2">
    <citation type="journal article" date="2023" name="Food Microbiol.">
        <title>Evaluation of the fermentation potential of lactic acid bacteria isolated from herbs, fruits and vegetables as starter cultures in nut-based milk alternatives.</title>
        <authorList>
            <person name="Huang W."/>
            <person name="Dong A."/>
            <person name="Pham H.T."/>
            <person name="Zhou C."/>
            <person name="Huo Z."/>
            <person name="Watjen A.P."/>
            <person name="Prakash S."/>
            <person name="Bang-Berthelsen C.H."/>
            <person name="Turner M.S."/>
        </authorList>
    </citation>
    <scope>NUCLEOTIDE SEQUENCE</scope>
    <source>
        <strain evidence="1">54</strain>
    </source>
</reference>
<evidence type="ECO:0000313" key="1">
    <source>
        <dbReference type="EMBL" id="MDG4976071.1"/>
    </source>
</evidence>